<sequence length="134" mass="15679">MGLAERRASAQYQQNVFPVWQKKFNDLLGYPLEIEVDWPTMGEDGLAHLFEWGMNVIYFEPLMLALQAIAVDDFSKQALRDGFKKYYVSGVEPENRVFFSFSDKTLFYQLKFGGNENDLPDRRDRLVQILEKNL</sequence>
<proteinExistence type="predicted"/>
<accession>A0ABR9PH27</accession>
<reference evidence="1 2" key="1">
    <citation type="submission" date="2020-02" db="EMBL/GenBank/DDBJ databases">
        <authorList>
            <person name="Babadi Z.K."/>
            <person name="Risdian C."/>
            <person name="Ebrahimipour G.H."/>
            <person name="Wink J."/>
        </authorList>
    </citation>
    <scope>NUCLEOTIDE SEQUENCE [LARGE SCALE GENOMIC DNA]</scope>
    <source>
        <strain evidence="1 2">ZKHCc1 1396</strain>
    </source>
</reference>
<evidence type="ECO:0000313" key="1">
    <source>
        <dbReference type="EMBL" id="MBE4747216.1"/>
    </source>
</evidence>
<gene>
    <name evidence="1" type="ORF">G4177_03380</name>
</gene>
<dbReference type="RefSeq" id="WP_193346626.1">
    <property type="nucleotide sequence ID" value="NZ_CBCSIP010000031.1"/>
</dbReference>
<evidence type="ECO:0000313" key="2">
    <source>
        <dbReference type="Proteomes" id="UP001516472"/>
    </source>
</evidence>
<protein>
    <submittedName>
        <fullName evidence="1">Uncharacterized protein</fullName>
    </submittedName>
</protein>
<comment type="caution">
    <text evidence="1">The sequence shown here is derived from an EMBL/GenBank/DDBJ whole genome shotgun (WGS) entry which is preliminary data.</text>
</comment>
<keyword evidence="2" id="KW-1185">Reference proteome</keyword>
<dbReference type="Proteomes" id="UP001516472">
    <property type="component" value="Unassembled WGS sequence"/>
</dbReference>
<dbReference type="EMBL" id="JAAIYO010000001">
    <property type="protein sequence ID" value="MBE4747216.1"/>
    <property type="molecule type" value="Genomic_DNA"/>
</dbReference>
<organism evidence="1 2">
    <name type="scientific">Corallococcus soli</name>
    <dbReference type="NCBI Taxonomy" id="2710757"/>
    <lineage>
        <taxon>Bacteria</taxon>
        <taxon>Pseudomonadati</taxon>
        <taxon>Myxococcota</taxon>
        <taxon>Myxococcia</taxon>
        <taxon>Myxococcales</taxon>
        <taxon>Cystobacterineae</taxon>
        <taxon>Myxococcaceae</taxon>
        <taxon>Corallococcus</taxon>
    </lineage>
</organism>
<name>A0ABR9PH27_9BACT</name>